<feature type="binding site" evidence="11 12">
    <location>
        <position position="366"/>
    </location>
    <ligand>
        <name>S-adenosyl-L-methionine</name>
        <dbReference type="ChEBI" id="CHEBI:59789"/>
    </ligand>
</feature>
<evidence type="ECO:0000256" key="5">
    <source>
        <dbReference type="ARBA" id="ARBA00022691"/>
    </source>
</evidence>
<dbReference type="GO" id="GO:0005506">
    <property type="term" value="F:iron ion binding"/>
    <property type="evidence" value="ECO:0007669"/>
    <property type="project" value="UniProtKB-UniRule"/>
</dbReference>
<feature type="binding site" evidence="11">
    <location>
        <position position="127"/>
    </location>
    <ligand>
        <name>[4Fe-4S] cluster</name>
        <dbReference type="ChEBI" id="CHEBI:49883"/>
    </ligand>
</feature>
<dbReference type="Gene3D" id="3.40.50.150">
    <property type="entry name" value="Vaccinia Virus protein VP39"/>
    <property type="match status" value="1"/>
</dbReference>
<evidence type="ECO:0000256" key="1">
    <source>
        <dbReference type="ARBA" id="ARBA00022485"/>
    </source>
</evidence>
<dbReference type="PANTHER" id="PTHR11061:SF49">
    <property type="entry name" value="23S RRNA (URACIL(1939)-C(5))-METHYLTRANSFERASE RLMD"/>
    <property type="match status" value="1"/>
</dbReference>
<feature type="binding site" evidence="11">
    <location>
        <position position="350"/>
    </location>
    <ligand>
        <name>S-adenosyl-L-methionine</name>
        <dbReference type="ChEBI" id="CHEBI:59789"/>
    </ligand>
</feature>
<organism evidence="15 16">
    <name type="scientific">Ignatzschineria indica</name>
    <dbReference type="NCBI Taxonomy" id="472583"/>
    <lineage>
        <taxon>Bacteria</taxon>
        <taxon>Pseudomonadati</taxon>
        <taxon>Pseudomonadota</taxon>
        <taxon>Gammaproteobacteria</taxon>
        <taxon>Cardiobacteriales</taxon>
        <taxon>Ignatzschineriaceae</taxon>
        <taxon>Ignatzschineria</taxon>
    </lineage>
</organism>
<keyword evidence="6 11" id="KW-0479">Metal-binding</keyword>
<dbReference type="SUPFAM" id="SSF50249">
    <property type="entry name" value="Nucleic acid-binding proteins"/>
    <property type="match status" value="1"/>
</dbReference>
<dbReference type="GO" id="GO:0070475">
    <property type="term" value="P:rRNA base methylation"/>
    <property type="evidence" value="ECO:0007669"/>
    <property type="project" value="TreeGrafter"/>
</dbReference>
<dbReference type="CDD" id="cd02440">
    <property type="entry name" value="AdoMet_MTases"/>
    <property type="match status" value="1"/>
</dbReference>
<keyword evidence="4 11" id="KW-0808">Transferase</keyword>
<sequence>MIEEVGLKDTSLFFFVDECDKLLYCKNLSKNEVVVSRGHRRGRGRRNRVPVEPITVDIHDLAHDGRGVAKVEEKVVFVDGALPGEKVVAQYTKVKKEYDEAQATEVLVSSPDRVEPFCDAYGVCGGCRLQHLDAERQIDFKAEQLRSNLARQAGLTDYEHLPNLRGSSRNYRYKARLGVKNVPAKERVLVGFRERLTPFIVDMHRCPILEEKIDQLITPLSEMIGKLSIAAKLPQIEVAVGDDTHALSFRVLEAPTEEDLEILKAFEAEHDLIIYLQPGNESTTTALTEKGASDQALYYRLLDQLTLYFKPYHFTQVNPAMNNKMVKQALSLLDLKGDEKVLDLFCGLGNFTLALATAAGSVIGVEGDKSLTDWAGRNAQYNSIENVEFHCADLTQDQHDAPWMNEKYDAILIDPPRSGALEMMPYLGKLAPQKILYVSCHPATLARDLALLTKEYPYELVSAGVMDMFPHTAHVESMALLVRKDEEVAQ</sequence>
<dbReference type="FunFam" id="3.40.50.150:FF:000009">
    <property type="entry name" value="23S rRNA (Uracil(1939)-C(5))-methyltransferase RlmD"/>
    <property type="match status" value="1"/>
</dbReference>
<keyword evidence="16" id="KW-1185">Reference proteome</keyword>
<dbReference type="Pfam" id="PF05958">
    <property type="entry name" value="tRNA_U5-meth_tr"/>
    <property type="match status" value="1"/>
</dbReference>
<gene>
    <name evidence="11" type="primary">rlmD</name>
    <name evidence="15" type="ORF">DC082_10470</name>
</gene>
<evidence type="ECO:0000256" key="4">
    <source>
        <dbReference type="ARBA" id="ARBA00022679"/>
    </source>
</evidence>
<evidence type="ECO:0000313" key="15">
    <source>
        <dbReference type="EMBL" id="PWD82185.1"/>
    </source>
</evidence>
<dbReference type="InterPro" id="IPR001566">
    <property type="entry name" value="23S_rRNA_MeTrfase_RlmD"/>
</dbReference>
<dbReference type="FunFam" id="2.40.50.140:FF:000097">
    <property type="entry name" value="23S rRNA (uracil(1939)-C(5))-methyltransferase RlmD"/>
    <property type="match status" value="1"/>
</dbReference>
<evidence type="ECO:0000313" key="16">
    <source>
        <dbReference type="Proteomes" id="UP000244948"/>
    </source>
</evidence>
<dbReference type="Gene3D" id="2.40.50.1070">
    <property type="match status" value="1"/>
</dbReference>
<dbReference type="PROSITE" id="PS51687">
    <property type="entry name" value="SAM_MT_RNA_M5U"/>
    <property type="match status" value="1"/>
</dbReference>
<evidence type="ECO:0000256" key="12">
    <source>
        <dbReference type="PROSITE-ProRule" id="PRU01024"/>
    </source>
</evidence>
<reference evidence="15 16" key="1">
    <citation type="journal article" date="2018" name="Genome Announc.">
        <title>Ignatzschineria cameli sp. nov., isolated from necrotic foot tissue of dromedaries (Camelus dromedarius) and associated maggots (Wohlfahrtia species) in Dubai.</title>
        <authorList>
            <person name="Tsang C.C."/>
            <person name="Tang J.Y."/>
            <person name="Fong J.Y."/>
            <person name="Kinne J."/>
            <person name="Lee H.H."/>
            <person name="Joseph M."/>
            <person name="Jose S."/>
            <person name="Schuster R.K."/>
            <person name="Tang Y."/>
            <person name="Sivakumar S."/>
            <person name="Chen J.H."/>
            <person name="Teng J.L."/>
            <person name="Lau S.K."/>
            <person name="Wernery U."/>
            <person name="Woo P.C."/>
        </authorList>
    </citation>
    <scope>NUCLEOTIDE SEQUENCE [LARGE SCALE GENOMIC DNA]</scope>
    <source>
        <strain evidence="15 16">KCTC 22643</strain>
    </source>
</reference>
<evidence type="ECO:0000256" key="13">
    <source>
        <dbReference type="PROSITE-ProRule" id="PRU10015"/>
    </source>
</evidence>
<dbReference type="NCBIfam" id="NF009639">
    <property type="entry name" value="PRK13168.1"/>
    <property type="match status" value="1"/>
</dbReference>
<dbReference type="Gene3D" id="2.40.50.140">
    <property type="entry name" value="Nucleic acid-binding proteins"/>
    <property type="match status" value="1"/>
</dbReference>
<dbReference type="Pfam" id="PF01938">
    <property type="entry name" value="TRAM"/>
    <property type="match status" value="1"/>
</dbReference>
<comment type="function">
    <text evidence="10 11">Catalyzes the formation of 5-methyl-uridine at position 1939 (m5U1939) in 23S rRNA.</text>
</comment>
<evidence type="ECO:0000256" key="10">
    <source>
        <dbReference type="ARBA" id="ARBA00059995"/>
    </source>
</evidence>
<dbReference type="PROSITE" id="PS01230">
    <property type="entry name" value="TRMA_1"/>
    <property type="match status" value="1"/>
</dbReference>
<keyword evidence="8 11" id="KW-0411">Iron-sulfur</keyword>
<proteinExistence type="inferred from homology"/>
<feature type="active site" description="Nucleophile" evidence="11 12">
    <location>
        <position position="440"/>
    </location>
</feature>
<evidence type="ECO:0000259" key="14">
    <source>
        <dbReference type="PROSITE" id="PS50926"/>
    </source>
</evidence>
<feature type="binding site" evidence="11">
    <location>
        <position position="206"/>
    </location>
    <ligand>
        <name>[4Fe-4S] cluster</name>
        <dbReference type="ChEBI" id="CHEBI:49883"/>
    </ligand>
</feature>
<dbReference type="InterPro" id="IPR010280">
    <property type="entry name" value="U5_MeTrfase_fam"/>
</dbReference>
<evidence type="ECO:0000256" key="7">
    <source>
        <dbReference type="ARBA" id="ARBA00023004"/>
    </source>
</evidence>
<dbReference type="GO" id="GO:0051539">
    <property type="term" value="F:4 iron, 4 sulfur cluster binding"/>
    <property type="evidence" value="ECO:0007669"/>
    <property type="project" value="UniProtKB-KW"/>
</dbReference>
<dbReference type="AlphaFoldDB" id="A0A2U2AHP8"/>
<dbReference type="HAMAP" id="MF_01010">
    <property type="entry name" value="23SrRNA_methyltr_RlmD"/>
    <property type="match status" value="1"/>
</dbReference>
<dbReference type="PROSITE" id="PS01231">
    <property type="entry name" value="TRMA_2"/>
    <property type="match status" value="1"/>
</dbReference>
<keyword evidence="3 11" id="KW-0489">Methyltransferase</keyword>
<evidence type="ECO:0000256" key="8">
    <source>
        <dbReference type="ARBA" id="ARBA00023014"/>
    </source>
</evidence>
<dbReference type="InterPro" id="IPR029063">
    <property type="entry name" value="SAM-dependent_MTases_sf"/>
</dbReference>
<dbReference type="PANTHER" id="PTHR11061">
    <property type="entry name" value="RNA M5U METHYLTRANSFERASE"/>
    <property type="match status" value="1"/>
</dbReference>
<dbReference type="InterPro" id="IPR002792">
    <property type="entry name" value="TRAM_dom"/>
</dbReference>
<feature type="binding site" evidence="11">
    <location>
        <position position="118"/>
    </location>
    <ligand>
        <name>[4Fe-4S] cluster</name>
        <dbReference type="ChEBI" id="CHEBI:49883"/>
    </ligand>
</feature>
<dbReference type="SUPFAM" id="SSF53335">
    <property type="entry name" value="S-adenosyl-L-methionine-dependent methyltransferases"/>
    <property type="match status" value="1"/>
</dbReference>
<keyword evidence="7 11" id="KW-0408">Iron</keyword>
<dbReference type="Proteomes" id="UP000244948">
    <property type="component" value="Unassembled WGS sequence"/>
</dbReference>
<dbReference type="PROSITE" id="PS50926">
    <property type="entry name" value="TRAM"/>
    <property type="match status" value="1"/>
</dbReference>
<dbReference type="NCBIfam" id="TIGR00479">
    <property type="entry name" value="rumA"/>
    <property type="match status" value="1"/>
</dbReference>
<feature type="binding site" evidence="11 12">
    <location>
        <position position="345"/>
    </location>
    <ligand>
        <name>S-adenosyl-L-methionine</name>
        <dbReference type="ChEBI" id="CHEBI:59789"/>
    </ligand>
</feature>
<evidence type="ECO:0000256" key="3">
    <source>
        <dbReference type="ARBA" id="ARBA00022603"/>
    </source>
</evidence>
<dbReference type="InterPro" id="IPR012340">
    <property type="entry name" value="NA-bd_OB-fold"/>
</dbReference>
<name>A0A2U2AHP8_9GAMM</name>
<dbReference type="InterPro" id="IPR030391">
    <property type="entry name" value="MeTrfase_TrmA_CS"/>
</dbReference>
<feature type="active site" evidence="13">
    <location>
        <position position="440"/>
    </location>
</feature>
<dbReference type="InterPro" id="IPR030390">
    <property type="entry name" value="MeTrfase_TrmA_AS"/>
</dbReference>
<evidence type="ECO:0000256" key="9">
    <source>
        <dbReference type="ARBA" id="ARBA00052756"/>
    </source>
</evidence>
<protein>
    <recommendedName>
        <fullName evidence="11">23S rRNA (uracil(1939)-C(5))-methyltransferase RlmD</fullName>
        <ecNumber evidence="11">2.1.1.190</ecNumber>
    </recommendedName>
    <alternativeName>
        <fullName evidence="11">23S rRNA(m5U1939)-methyltransferase</fullName>
    </alternativeName>
</protein>
<dbReference type="GO" id="GO:0003723">
    <property type="term" value="F:RNA binding"/>
    <property type="evidence" value="ECO:0007669"/>
    <property type="project" value="InterPro"/>
</dbReference>
<feature type="binding site" evidence="11">
    <location>
        <position position="124"/>
    </location>
    <ligand>
        <name>[4Fe-4S] cluster</name>
        <dbReference type="ChEBI" id="CHEBI:49883"/>
    </ligand>
</feature>
<dbReference type="GO" id="GO:0070041">
    <property type="term" value="F:rRNA (uridine-C5-)-methyltransferase activity"/>
    <property type="evidence" value="ECO:0007669"/>
    <property type="project" value="UniProtKB-UniRule"/>
</dbReference>
<feature type="binding site" evidence="11">
    <location>
        <position position="393"/>
    </location>
    <ligand>
        <name>S-adenosyl-L-methionine</name>
        <dbReference type="ChEBI" id="CHEBI:59789"/>
    </ligand>
</feature>
<comment type="similarity">
    <text evidence="11">Belongs to the class I-like SAM-binding methyltransferase superfamily. RNA M5U methyltransferase family. RlmD subfamily.</text>
</comment>
<comment type="caution">
    <text evidence="15">The sequence shown here is derived from an EMBL/GenBank/DDBJ whole genome shotgun (WGS) entry which is preliminary data.</text>
</comment>
<dbReference type="EC" id="2.1.1.190" evidence="11"/>
<feature type="binding site" evidence="11 12">
    <location>
        <position position="414"/>
    </location>
    <ligand>
        <name>S-adenosyl-L-methionine</name>
        <dbReference type="ChEBI" id="CHEBI:59789"/>
    </ligand>
</feature>
<comment type="catalytic activity">
    <reaction evidence="9 11">
        <text>uridine(1939) in 23S rRNA + S-adenosyl-L-methionine = 5-methyluridine(1939) in 23S rRNA + S-adenosyl-L-homocysteine + H(+)</text>
        <dbReference type="Rhea" id="RHEA:42908"/>
        <dbReference type="Rhea" id="RHEA-COMP:10278"/>
        <dbReference type="Rhea" id="RHEA-COMP:10279"/>
        <dbReference type="ChEBI" id="CHEBI:15378"/>
        <dbReference type="ChEBI" id="CHEBI:57856"/>
        <dbReference type="ChEBI" id="CHEBI:59789"/>
        <dbReference type="ChEBI" id="CHEBI:65315"/>
        <dbReference type="ChEBI" id="CHEBI:74447"/>
        <dbReference type="EC" id="2.1.1.190"/>
    </reaction>
</comment>
<feature type="binding site" evidence="11 12">
    <location>
        <position position="316"/>
    </location>
    <ligand>
        <name>S-adenosyl-L-methionine</name>
        <dbReference type="ChEBI" id="CHEBI:59789"/>
    </ligand>
</feature>
<feature type="domain" description="TRAM" evidence="14">
    <location>
        <begin position="40"/>
        <end position="105"/>
    </location>
</feature>
<evidence type="ECO:0000256" key="11">
    <source>
        <dbReference type="HAMAP-Rule" id="MF_01010"/>
    </source>
</evidence>
<evidence type="ECO:0000256" key="2">
    <source>
        <dbReference type="ARBA" id="ARBA00022552"/>
    </source>
</evidence>
<keyword evidence="5 11" id="KW-0949">S-adenosyl-L-methionine</keyword>
<keyword evidence="1 11" id="KW-0004">4Fe-4S</keyword>
<dbReference type="EMBL" id="QEWR01000010">
    <property type="protein sequence ID" value="PWD82185.1"/>
    <property type="molecule type" value="Genomic_DNA"/>
</dbReference>
<evidence type="ECO:0000256" key="6">
    <source>
        <dbReference type="ARBA" id="ARBA00022723"/>
    </source>
</evidence>
<keyword evidence="2 11" id="KW-0698">rRNA processing</keyword>
<accession>A0A2U2AHP8</accession>